<protein>
    <submittedName>
        <fullName evidence="4">Cell wall hydrolase</fullName>
    </submittedName>
</protein>
<dbReference type="GO" id="GO:0016787">
    <property type="term" value="F:hydrolase activity"/>
    <property type="evidence" value="ECO:0007669"/>
    <property type="project" value="UniProtKB-KW"/>
</dbReference>
<sequence length="476" mass="51038">MKIAATRSGTPLPILVILLLIGLVAIAAPVLIVSLTPRVVVTKPPRVVISTRIVPRTELPPVEPVELQPVDPDDARSVNAAIPFSTKPNPAARPFRVFGSADSQARAVDCLAAAVYYEAGNDAVGQRAVAQVILNRMRHPAFPKSVCGVVFQGWERSTGCQFTFTCDGAMFRYKPSAASWTRARDVASTALNGSVYAPVGHATHYHTDWVVPYWSSSLEKITEVHTHLFFRWAGWWGTPPAFNRSYTGAEPNIARMSLLSASFSGDPGAPPTPATEPTEASLDPLASVDPESIKATDVPEAMGADPDSFLVTLPKGMNAENFASLAIRTCGERKKCKFMAWSEAGQTPRTLPLDSGQVSTMAFSYLRDLDTGYAKALWNCRLHRRPSPVQCMRDQPLGRPATPAVEAAPTDLEGKPTSPAGLSGVRRREPAAAPAPAPMPSPAAAPVAEPARSGRVQRRFRLPAADPSPVPTPTTR</sequence>
<keyword evidence="2" id="KW-1133">Transmembrane helix</keyword>
<evidence type="ECO:0000256" key="1">
    <source>
        <dbReference type="SAM" id="MobiDB-lite"/>
    </source>
</evidence>
<dbReference type="Pfam" id="PF07486">
    <property type="entry name" value="Hydrolase_2"/>
    <property type="match status" value="1"/>
</dbReference>
<keyword evidence="5" id="KW-1185">Reference proteome</keyword>
<feature type="compositionally biased region" description="Pro residues" evidence="1">
    <location>
        <begin position="466"/>
        <end position="476"/>
    </location>
</feature>
<dbReference type="Gene3D" id="1.10.10.2520">
    <property type="entry name" value="Cell wall hydrolase SleB, domain 1"/>
    <property type="match status" value="1"/>
</dbReference>
<organism evidence="4 5">
    <name type="scientific">Sphingomonas rustica</name>
    <dbReference type="NCBI Taxonomy" id="3103142"/>
    <lineage>
        <taxon>Bacteria</taxon>
        <taxon>Pseudomonadati</taxon>
        <taxon>Pseudomonadota</taxon>
        <taxon>Alphaproteobacteria</taxon>
        <taxon>Sphingomonadales</taxon>
        <taxon>Sphingomonadaceae</taxon>
        <taxon>Sphingomonas</taxon>
    </lineage>
</organism>
<feature type="compositionally biased region" description="Pro residues" evidence="1">
    <location>
        <begin position="433"/>
        <end position="443"/>
    </location>
</feature>
<keyword evidence="2" id="KW-0812">Transmembrane</keyword>
<feature type="transmembrane region" description="Helical" evidence="2">
    <location>
        <begin position="12"/>
        <end position="35"/>
    </location>
</feature>
<comment type="caution">
    <text evidence="4">The sequence shown here is derived from an EMBL/GenBank/DDBJ whole genome shotgun (WGS) entry which is preliminary data.</text>
</comment>
<dbReference type="RefSeq" id="WP_346246867.1">
    <property type="nucleotide sequence ID" value="NZ_JBDIZK010000006.1"/>
</dbReference>
<accession>A0ABV0B8H1</accession>
<feature type="domain" description="Cell wall hydrolase SleB" evidence="3">
    <location>
        <begin position="121"/>
        <end position="230"/>
    </location>
</feature>
<gene>
    <name evidence="4" type="ORF">TPR58_11825</name>
</gene>
<keyword evidence="2" id="KW-0472">Membrane</keyword>
<dbReference type="Proteomes" id="UP001427805">
    <property type="component" value="Unassembled WGS sequence"/>
</dbReference>
<dbReference type="EMBL" id="JBDIZK010000006">
    <property type="protein sequence ID" value="MEN3747858.1"/>
    <property type="molecule type" value="Genomic_DNA"/>
</dbReference>
<proteinExistence type="predicted"/>
<evidence type="ECO:0000313" key="4">
    <source>
        <dbReference type="EMBL" id="MEN3747858.1"/>
    </source>
</evidence>
<evidence type="ECO:0000313" key="5">
    <source>
        <dbReference type="Proteomes" id="UP001427805"/>
    </source>
</evidence>
<reference evidence="4 5" key="1">
    <citation type="submission" date="2024-05" db="EMBL/GenBank/DDBJ databases">
        <title>Sphingomonas sp. HF-S3 16S ribosomal RNA gene Genome sequencing and assembly.</title>
        <authorList>
            <person name="Lee H."/>
        </authorList>
    </citation>
    <scope>NUCLEOTIDE SEQUENCE [LARGE SCALE GENOMIC DNA]</scope>
    <source>
        <strain evidence="4 5">HF-S3</strain>
    </source>
</reference>
<evidence type="ECO:0000256" key="2">
    <source>
        <dbReference type="SAM" id="Phobius"/>
    </source>
</evidence>
<dbReference type="InterPro" id="IPR042047">
    <property type="entry name" value="SleB_dom1"/>
</dbReference>
<keyword evidence="4" id="KW-0378">Hydrolase</keyword>
<feature type="region of interest" description="Disordered" evidence="1">
    <location>
        <begin position="391"/>
        <end position="476"/>
    </location>
</feature>
<evidence type="ECO:0000259" key="3">
    <source>
        <dbReference type="Pfam" id="PF07486"/>
    </source>
</evidence>
<dbReference type="InterPro" id="IPR011105">
    <property type="entry name" value="Cell_wall_hydrolase_SleB"/>
</dbReference>
<name>A0ABV0B8H1_9SPHN</name>